<dbReference type="AlphaFoldDB" id="A0A401ILY7"/>
<dbReference type="OrthoDB" id="487862at2"/>
<dbReference type="InterPro" id="IPR021954">
    <property type="entry name" value="CRR7"/>
</dbReference>
<dbReference type="EMBL" id="BDQK01000016">
    <property type="protein sequence ID" value="GBF82261.1"/>
    <property type="molecule type" value="Genomic_DNA"/>
</dbReference>
<evidence type="ECO:0008006" key="3">
    <source>
        <dbReference type="Google" id="ProtNLM"/>
    </source>
</evidence>
<proteinExistence type="predicted"/>
<organism evidence="1 2">
    <name type="scientific">Aphanothece sacrum FPU1</name>
    <dbReference type="NCBI Taxonomy" id="1920663"/>
    <lineage>
        <taxon>Bacteria</taxon>
        <taxon>Bacillati</taxon>
        <taxon>Cyanobacteriota</taxon>
        <taxon>Cyanophyceae</taxon>
        <taxon>Oscillatoriophycideae</taxon>
        <taxon>Chroococcales</taxon>
        <taxon>Aphanothecaceae</taxon>
        <taxon>Aphanothece</taxon>
    </lineage>
</organism>
<dbReference type="Proteomes" id="UP000287247">
    <property type="component" value="Unassembled WGS sequence"/>
</dbReference>
<dbReference type="Gene3D" id="3.90.940.40">
    <property type="entry name" value="Protein CHLORORESPIRATORY REDUCTION 7"/>
    <property type="match status" value="1"/>
</dbReference>
<dbReference type="Pfam" id="PF12095">
    <property type="entry name" value="CRR7"/>
    <property type="match status" value="1"/>
</dbReference>
<sequence>MPNSIMYQEDGFVVLETDQDEQILTHQELLDKLKDILSTRQDDLPRELQKISSIEEQAVYLQENFCDLDMGPGNYLQWYVIRLEK</sequence>
<gene>
    <name evidence="1" type="ORF">AsFPU1_3689</name>
</gene>
<accession>A0A401ILY7</accession>
<comment type="caution">
    <text evidence="1">The sequence shown here is derived from an EMBL/GenBank/DDBJ whole genome shotgun (WGS) entry which is preliminary data.</text>
</comment>
<dbReference type="RefSeq" id="WP_124978580.1">
    <property type="nucleotide sequence ID" value="NZ_BDQK01000016.1"/>
</dbReference>
<evidence type="ECO:0000313" key="2">
    <source>
        <dbReference type="Proteomes" id="UP000287247"/>
    </source>
</evidence>
<dbReference type="PANTHER" id="PTHR36803">
    <property type="entry name" value="PROTEIN CHLORORESPIRATORY REDUCTION 7, CHLOROPLASTIC"/>
    <property type="match status" value="1"/>
</dbReference>
<evidence type="ECO:0000313" key="1">
    <source>
        <dbReference type="EMBL" id="GBF82261.1"/>
    </source>
</evidence>
<protein>
    <recommendedName>
        <fullName evidence="3">Chlororespiratory reduction protein 7</fullName>
    </recommendedName>
</protein>
<reference evidence="2" key="1">
    <citation type="submission" date="2017-05" db="EMBL/GenBank/DDBJ databases">
        <title>Physiological properties and genetic analysis related to exopolysaccharide production of fresh-water unicellular cyanobacterium Aphanothece sacrum, Suizenji Nori, that has been cultured as a food source in Japan.</title>
        <authorList>
            <person name="Kanesaki Y."/>
            <person name="Yoshikawa S."/>
            <person name="Ohki K."/>
        </authorList>
    </citation>
    <scope>NUCLEOTIDE SEQUENCE [LARGE SCALE GENOMIC DNA]</scope>
    <source>
        <strain evidence="2">FPU1</strain>
    </source>
</reference>
<dbReference type="InterPro" id="IPR038150">
    <property type="entry name" value="CRR7-like_sf"/>
</dbReference>
<keyword evidence="2" id="KW-1185">Reference proteome</keyword>
<dbReference type="PANTHER" id="PTHR36803:SF1">
    <property type="entry name" value="PROTEIN CHLORORESPIRATORY REDUCTION 7, CHLOROPLASTIC"/>
    <property type="match status" value="1"/>
</dbReference>
<name>A0A401ILY7_APHSA</name>